<proteinExistence type="predicted"/>
<dbReference type="EMBL" id="JAANIT010017125">
    <property type="protein sequence ID" value="KAG1519984.1"/>
    <property type="molecule type" value="Genomic_DNA"/>
</dbReference>
<name>A0A9P6XKV8_RHIOR</name>
<reference evidence="1" key="1">
    <citation type="journal article" date="2020" name="Microb. Genom.">
        <title>Genetic diversity of clinical and environmental Mucorales isolates obtained from an investigation of mucormycosis cases among solid organ transplant recipients.</title>
        <authorList>
            <person name="Nguyen M.H."/>
            <person name="Kaul D."/>
            <person name="Muto C."/>
            <person name="Cheng S.J."/>
            <person name="Richter R.A."/>
            <person name="Bruno V.M."/>
            <person name="Liu G."/>
            <person name="Beyhan S."/>
            <person name="Sundermann A.J."/>
            <person name="Mounaud S."/>
            <person name="Pasculle A.W."/>
            <person name="Nierman W.C."/>
            <person name="Driscoll E."/>
            <person name="Cumbie R."/>
            <person name="Clancy C.J."/>
            <person name="Dupont C.L."/>
        </authorList>
    </citation>
    <scope>NUCLEOTIDE SEQUENCE</scope>
    <source>
        <strain evidence="1">GL16</strain>
    </source>
</reference>
<dbReference type="Proteomes" id="UP000717996">
    <property type="component" value="Unassembled WGS sequence"/>
</dbReference>
<gene>
    <name evidence="1" type="ORF">G6F51_014752</name>
</gene>
<organism evidence="1 2">
    <name type="scientific">Rhizopus oryzae</name>
    <name type="common">Mucormycosis agent</name>
    <name type="synonym">Rhizopus arrhizus var. delemar</name>
    <dbReference type="NCBI Taxonomy" id="64495"/>
    <lineage>
        <taxon>Eukaryota</taxon>
        <taxon>Fungi</taxon>
        <taxon>Fungi incertae sedis</taxon>
        <taxon>Mucoromycota</taxon>
        <taxon>Mucoromycotina</taxon>
        <taxon>Mucoromycetes</taxon>
        <taxon>Mucorales</taxon>
        <taxon>Mucorineae</taxon>
        <taxon>Rhizopodaceae</taxon>
        <taxon>Rhizopus</taxon>
    </lineage>
</organism>
<sequence>MADVVDLQEVDDAFFDVGPQSHLFTACAAQVEQGVQHIGAQVRMAAQLDVVQHRHAAEQHDVLETAR</sequence>
<accession>A0A9P6XKV8</accession>
<evidence type="ECO:0000313" key="1">
    <source>
        <dbReference type="EMBL" id="KAG1519984.1"/>
    </source>
</evidence>
<protein>
    <submittedName>
        <fullName evidence="1">Uncharacterized protein</fullName>
    </submittedName>
</protein>
<evidence type="ECO:0000313" key="2">
    <source>
        <dbReference type="Proteomes" id="UP000717996"/>
    </source>
</evidence>
<dbReference type="AlphaFoldDB" id="A0A9P6XKV8"/>
<comment type="caution">
    <text evidence="1">The sequence shown here is derived from an EMBL/GenBank/DDBJ whole genome shotgun (WGS) entry which is preliminary data.</text>
</comment>